<sequence length="295" mass="32067">MSSQGIPPFGEYVSALLDPGRLMVWAMTHYIRVCAEAILRGQISAPIFQIGRLRDEAFGRFWVEFTTPPDPNNPPPPRGSSTLIPPLLKTAFGTVLDIGPGTGSQMPLLRSKAISSIYGPEPCTGLHKELRAKAAENGVAEKYHILPCGVAASELLPALRGTGTGVTEAYDSDSRHGVFDTIICVRVLCSVPEMERTVRELYALLKPGGRMLITEHVVNDWRAAKGSVLARVLQAVYQVLGWGFFIGDCCLDRGTEKVLRGAAEADGGWDVVELERFAEWSAMPYLSGILVKKGQ</sequence>
<proteinExistence type="predicted"/>
<comment type="caution">
    <text evidence="1">The sequence shown here is derived from an EMBL/GenBank/DDBJ whole genome shotgun (WGS) entry which is preliminary data.</text>
</comment>
<dbReference type="PANTHER" id="PTHR45036:SF1">
    <property type="entry name" value="METHYLTRANSFERASE LIKE 7A"/>
    <property type="match status" value="1"/>
</dbReference>
<dbReference type="InterPro" id="IPR029063">
    <property type="entry name" value="SAM-dependent_MTases_sf"/>
</dbReference>
<keyword evidence="2" id="KW-1185">Reference proteome</keyword>
<dbReference type="Pfam" id="PF13489">
    <property type="entry name" value="Methyltransf_23"/>
    <property type="match status" value="1"/>
</dbReference>
<evidence type="ECO:0000313" key="2">
    <source>
        <dbReference type="Proteomes" id="UP001146351"/>
    </source>
</evidence>
<dbReference type="PANTHER" id="PTHR45036">
    <property type="entry name" value="METHYLTRANSFERASE LIKE 7B"/>
    <property type="match status" value="1"/>
</dbReference>
<protein>
    <recommendedName>
        <fullName evidence="3">Methyltransferase type 11 domain-containing protein</fullName>
    </recommendedName>
</protein>
<dbReference type="InterPro" id="IPR052356">
    <property type="entry name" value="Thiol_S-MT"/>
</dbReference>
<dbReference type="CDD" id="cd02440">
    <property type="entry name" value="AdoMet_MTases"/>
    <property type="match status" value="1"/>
</dbReference>
<reference evidence="1" key="1">
    <citation type="submission" date="2022-11" db="EMBL/GenBank/DDBJ databases">
        <authorList>
            <person name="Petersen C."/>
        </authorList>
    </citation>
    <scope>NUCLEOTIDE SEQUENCE</scope>
    <source>
        <strain evidence="1">IBT 21917</strain>
    </source>
</reference>
<evidence type="ECO:0000313" key="1">
    <source>
        <dbReference type="EMBL" id="KAJ5182597.1"/>
    </source>
</evidence>
<dbReference type="OrthoDB" id="540004at2759"/>
<dbReference type="AlphaFoldDB" id="A0A9W9IRC3"/>
<gene>
    <name evidence="1" type="ORF">N7492_000213</name>
</gene>
<accession>A0A9W9IRC3</accession>
<dbReference type="EMBL" id="JAPQKO010000001">
    <property type="protein sequence ID" value="KAJ5182597.1"/>
    <property type="molecule type" value="Genomic_DNA"/>
</dbReference>
<dbReference type="Proteomes" id="UP001146351">
    <property type="component" value="Unassembled WGS sequence"/>
</dbReference>
<name>A0A9W9IRC3_9EURO</name>
<evidence type="ECO:0008006" key="3">
    <source>
        <dbReference type="Google" id="ProtNLM"/>
    </source>
</evidence>
<dbReference type="SUPFAM" id="SSF53335">
    <property type="entry name" value="S-adenosyl-L-methionine-dependent methyltransferases"/>
    <property type="match status" value="1"/>
</dbReference>
<organism evidence="1 2">
    <name type="scientific">Penicillium capsulatum</name>
    <dbReference type="NCBI Taxonomy" id="69766"/>
    <lineage>
        <taxon>Eukaryota</taxon>
        <taxon>Fungi</taxon>
        <taxon>Dikarya</taxon>
        <taxon>Ascomycota</taxon>
        <taxon>Pezizomycotina</taxon>
        <taxon>Eurotiomycetes</taxon>
        <taxon>Eurotiomycetidae</taxon>
        <taxon>Eurotiales</taxon>
        <taxon>Aspergillaceae</taxon>
        <taxon>Penicillium</taxon>
    </lineage>
</organism>
<dbReference type="Gene3D" id="3.40.50.150">
    <property type="entry name" value="Vaccinia Virus protein VP39"/>
    <property type="match status" value="1"/>
</dbReference>
<reference evidence="1" key="2">
    <citation type="journal article" date="2023" name="IMA Fungus">
        <title>Comparative genomic study of the Penicillium genus elucidates a diverse pangenome and 15 lateral gene transfer events.</title>
        <authorList>
            <person name="Petersen C."/>
            <person name="Sorensen T."/>
            <person name="Nielsen M.R."/>
            <person name="Sondergaard T.E."/>
            <person name="Sorensen J.L."/>
            <person name="Fitzpatrick D.A."/>
            <person name="Frisvad J.C."/>
            <person name="Nielsen K.L."/>
        </authorList>
    </citation>
    <scope>NUCLEOTIDE SEQUENCE</scope>
    <source>
        <strain evidence="1">IBT 21917</strain>
    </source>
</reference>